<feature type="domain" description="Aminoacyl-transfer RNA synthetases class-II family profile" evidence="15">
    <location>
        <begin position="126"/>
        <end position="367"/>
    </location>
</feature>
<protein>
    <recommendedName>
        <fullName evidence="13">Phenylalanine--tRNA ligase alpha subunit</fullName>
        <ecNumber evidence="13">6.1.1.20</ecNumber>
    </recommendedName>
    <alternativeName>
        <fullName evidence="13">Phenylalanyl-tRNA synthetase alpha subunit</fullName>
        <shortName evidence="13">PheRS</shortName>
    </alternativeName>
</protein>
<evidence type="ECO:0000256" key="2">
    <source>
        <dbReference type="ARBA" id="ARBA00010207"/>
    </source>
</evidence>
<dbReference type="PANTHER" id="PTHR11538">
    <property type="entry name" value="PHENYLALANYL-TRNA SYNTHETASE"/>
    <property type="match status" value="1"/>
</dbReference>
<evidence type="ECO:0000256" key="5">
    <source>
        <dbReference type="ARBA" id="ARBA00022598"/>
    </source>
</evidence>
<accession>A0ABM7X4R7</accession>
<evidence type="ECO:0000256" key="10">
    <source>
        <dbReference type="ARBA" id="ARBA00022917"/>
    </source>
</evidence>
<dbReference type="NCBIfam" id="TIGR00468">
    <property type="entry name" value="pheS"/>
    <property type="match status" value="1"/>
</dbReference>
<evidence type="ECO:0000256" key="8">
    <source>
        <dbReference type="ARBA" id="ARBA00022840"/>
    </source>
</evidence>
<evidence type="ECO:0000256" key="11">
    <source>
        <dbReference type="ARBA" id="ARBA00023146"/>
    </source>
</evidence>
<proteinExistence type="inferred from homology"/>
<evidence type="ECO:0000256" key="14">
    <source>
        <dbReference type="SAM" id="MobiDB-lite"/>
    </source>
</evidence>
<gene>
    <name evidence="13 16" type="primary">pheS</name>
    <name evidence="16" type="ORF">AMOR_58000</name>
</gene>
<dbReference type="InterPro" id="IPR004188">
    <property type="entry name" value="Phe-tRNA_ligase_II_N"/>
</dbReference>
<dbReference type="InterPro" id="IPR002319">
    <property type="entry name" value="Phenylalanyl-tRNA_Synthase"/>
</dbReference>
<evidence type="ECO:0000313" key="16">
    <source>
        <dbReference type="EMBL" id="BDG06804.1"/>
    </source>
</evidence>
<dbReference type="Proteomes" id="UP001162891">
    <property type="component" value="Chromosome"/>
</dbReference>
<name>A0ABM7X4R7_9BACT</name>
<keyword evidence="10 13" id="KW-0648">Protein biosynthesis</keyword>
<evidence type="ECO:0000256" key="6">
    <source>
        <dbReference type="ARBA" id="ARBA00022723"/>
    </source>
</evidence>
<sequence>MADLLSQLEALAKGARAAIAAVADEKALEELRVRFLGKKGELSQVLRGMGQLPAEERPRVGEVANKVRDEVEGLLADGKRRLEAKALEAELAGPPIDVTLPGRRLVPRGHRHPITRATEDISAIFARLGYEVASGPEIELDWFNFEALNIPPDHPARDMQDTFYVEESTLRAGVKNGSALLRTHTSPVQIRAMQRKGAPPIRIICPGRVYRSDYDQTHSPMFHQIEGLCVDERITFADLKGTLAAFARAYFGPGTRTRFRPSYFPFVEPGAEVDVSCAICGGTGRIPVARAQGQAEEPAPKRAPGGPGGQFPPGTETRRCGTCKETGWLEVLGAGMVHPKVLENGGVDPKRYTGFAFGMGVERMAMLRYGIDDLRLYFENDLRFLEQF</sequence>
<dbReference type="PANTHER" id="PTHR11538:SF41">
    <property type="entry name" value="PHENYLALANINE--TRNA LIGASE, MITOCHONDRIAL"/>
    <property type="match status" value="1"/>
</dbReference>
<evidence type="ECO:0000313" key="17">
    <source>
        <dbReference type="Proteomes" id="UP001162891"/>
    </source>
</evidence>
<dbReference type="EMBL" id="AP025591">
    <property type="protein sequence ID" value="BDG06804.1"/>
    <property type="molecule type" value="Genomic_DNA"/>
</dbReference>
<evidence type="ECO:0000256" key="9">
    <source>
        <dbReference type="ARBA" id="ARBA00022842"/>
    </source>
</evidence>
<comment type="subcellular location">
    <subcellularLocation>
        <location evidence="1 13">Cytoplasm</location>
    </subcellularLocation>
</comment>
<keyword evidence="6 13" id="KW-0479">Metal-binding</keyword>
<keyword evidence="7 13" id="KW-0547">Nucleotide-binding</keyword>
<keyword evidence="11 13" id="KW-0030">Aminoacyl-tRNA synthetase</keyword>
<dbReference type="InterPro" id="IPR022911">
    <property type="entry name" value="Phe_tRNA_ligase_alpha1_bac"/>
</dbReference>
<dbReference type="InterPro" id="IPR004529">
    <property type="entry name" value="Phe-tRNA-synth_IIc_asu"/>
</dbReference>
<keyword evidence="17" id="KW-1185">Reference proteome</keyword>
<dbReference type="SUPFAM" id="SSF46589">
    <property type="entry name" value="tRNA-binding arm"/>
    <property type="match status" value="1"/>
</dbReference>
<dbReference type="Pfam" id="PF02912">
    <property type="entry name" value="Phe_tRNA-synt_N"/>
    <property type="match status" value="1"/>
</dbReference>
<keyword evidence="5 13" id="KW-0436">Ligase</keyword>
<keyword evidence="4 13" id="KW-0963">Cytoplasm</keyword>
<dbReference type="RefSeq" id="WP_248357279.1">
    <property type="nucleotide sequence ID" value="NZ_AP025591.1"/>
</dbReference>
<dbReference type="CDD" id="cd00496">
    <property type="entry name" value="PheRS_alpha_core"/>
    <property type="match status" value="1"/>
</dbReference>
<feature type="region of interest" description="Disordered" evidence="14">
    <location>
        <begin position="290"/>
        <end position="317"/>
    </location>
</feature>
<dbReference type="HAMAP" id="MF_00281">
    <property type="entry name" value="Phe_tRNA_synth_alpha1"/>
    <property type="match status" value="1"/>
</dbReference>
<feature type="binding site" evidence="13">
    <location>
        <position position="268"/>
    </location>
    <ligand>
        <name>Mg(2+)</name>
        <dbReference type="ChEBI" id="CHEBI:18420"/>
        <note>shared with beta subunit</note>
    </ligand>
</feature>
<keyword evidence="9 13" id="KW-0460">Magnesium</keyword>
<dbReference type="GO" id="GO:0016874">
    <property type="term" value="F:ligase activity"/>
    <property type="evidence" value="ECO:0007669"/>
    <property type="project" value="UniProtKB-KW"/>
</dbReference>
<evidence type="ECO:0000256" key="4">
    <source>
        <dbReference type="ARBA" id="ARBA00022490"/>
    </source>
</evidence>
<dbReference type="PROSITE" id="PS50862">
    <property type="entry name" value="AA_TRNA_LIGASE_II"/>
    <property type="match status" value="1"/>
</dbReference>
<dbReference type="InterPro" id="IPR006195">
    <property type="entry name" value="aa-tRNA-synth_II"/>
</dbReference>
<evidence type="ECO:0000256" key="3">
    <source>
        <dbReference type="ARBA" id="ARBA00011209"/>
    </source>
</evidence>
<evidence type="ECO:0000256" key="1">
    <source>
        <dbReference type="ARBA" id="ARBA00004496"/>
    </source>
</evidence>
<dbReference type="Gene3D" id="3.30.930.10">
    <property type="entry name" value="Bira Bifunctional Protein, Domain 2"/>
    <property type="match status" value="1"/>
</dbReference>
<comment type="similarity">
    <text evidence="2 13">Belongs to the class-II aminoacyl-tRNA synthetase family. Phe-tRNA synthetase alpha subunit type 1 subfamily.</text>
</comment>
<dbReference type="InterPro" id="IPR045864">
    <property type="entry name" value="aa-tRNA-synth_II/BPL/LPL"/>
</dbReference>
<evidence type="ECO:0000256" key="13">
    <source>
        <dbReference type="HAMAP-Rule" id="MF_00281"/>
    </source>
</evidence>
<reference evidence="17" key="1">
    <citation type="journal article" date="2022" name="Int. J. Syst. Evol. Microbiol.">
        <title>Anaeromyxobacter oryzae sp. nov., Anaeromyxobacter diazotrophicus sp. nov. and Anaeromyxobacter paludicola sp. nov., isolated from paddy soils.</title>
        <authorList>
            <person name="Itoh H."/>
            <person name="Xu Z."/>
            <person name="Mise K."/>
            <person name="Masuda Y."/>
            <person name="Ushijima N."/>
            <person name="Hayakawa C."/>
            <person name="Shiratori Y."/>
            <person name="Senoo K."/>
        </authorList>
    </citation>
    <scope>NUCLEOTIDE SEQUENCE [LARGE SCALE GENOMIC DNA]</scope>
    <source>
        <strain evidence="17">Red232</strain>
    </source>
</reference>
<keyword evidence="8 13" id="KW-0067">ATP-binding</keyword>
<dbReference type="InterPro" id="IPR010978">
    <property type="entry name" value="tRNA-bd_arm"/>
</dbReference>
<comment type="catalytic activity">
    <reaction evidence="12 13">
        <text>tRNA(Phe) + L-phenylalanine + ATP = L-phenylalanyl-tRNA(Phe) + AMP + diphosphate + H(+)</text>
        <dbReference type="Rhea" id="RHEA:19413"/>
        <dbReference type="Rhea" id="RHEA-COMP:9668"/>
        <dbReference type="Rhea" id="RHEA-COMP:9699"/>
        <dbReference type="ChEBI" id="CHEBI:15378"/>
        <dbReference type="ChEBI" id="CHEBI:30616"/>
        <dbReference type="ChEBI" id="CHEBI:33019"/>
        <dbReference type="ChEBI" id="CHEBI:58095"/>
        <dbReference type="ChEBI" id="CHEBI:78442"/>
        <dbReference type="ChEBI" id="CHEBI:78531"/>
        <dbReference type="ChEBI" id="CHEBI:456215"/>
        <dbReference type="EC" id="6.1.1.20"/>
    </reaction>
</comment>
<evidence type="ECO:0000256" key="7">
    <source>
        <dbReference type="ARBA" id="ARBA00022741"/>
    </source>
</evidence>
<comment type="cofactor">
    <cofactor evidence="13">
        <name>Mg(2+)</name>
        <dbReference type="ChEBI" id="CHEBI:18420"/>
    </cofactor>
    <text evidence="13">Binds 2 magnesium ions per tetramer.</text>
</comment>
<comment type="subunit">
    <text evidence="3 13">Tetramer of two alpha and two beta subunits.</text>
</comment>
<evidence type="ECO:0000259" key="15">
    <source>
        <dbReference type="PROSITE" id="PS50862"/>
    </source>
</evidence>
<evidence type="ECO:0000256" key="12">
    <source>
        <dbReference type="ARBA" id="ARBA00049255"/>
    </source>
</evidence>
<dbReference type="Pfam" id="PF01409">
    <property type="entry name" value="tRNA-synt_2d"/>
    <property type="match status" value="1"/>
</dbReference>
<dbReference type="EC" id="6.1.1.20" evidence="13"/>
<dbReference type="SUPFAM" id="SSF55681">
    <property type="entry name" value="Class II aaRS and biotin synthetases"/>
    <property type="match status" value="1"/>
</dbReference>
<organism evidence="16 17">
    <name type="scientific">Anaeromyxobacter oryzae</name>
    <dbReference type="NCBI Taxonomy" id="2918170"/>
    <lineage>
        <taxon>Bacteria</taxon>
        <taxon>Pseudomonadati</taxon>
        <taxon>Myxococcota</taxon>
        <taxon>Myxococcia</taxon>
        <taxon>Myxococcales</taxon>
        <taxon>Cystobacterineae</taxon>
        <taxon>Anaeromyxobacteraceae</taxon>
        <taxon>Anaeromyxobacter</taxon>
    </lineage>
</organism>